<feature type="domain" description="Methyltransferase" evidence="1">
    <location>
        <begin position="197"/>
        <end position="304"/>
    </location>
</feature>
<dbReference type="Gene3D" id="3.40.50.150">
    <property type="entry name" value="Vaccinia Virus protein VP39"/>
    <property type="match status" value="1"/>
</dbReference>
<dbReference type="Pfam" id="PF13847">
    <property type="entry name" value="Methyltransf_31"/>
    <property type="match status" value="1"/>
</dbReference>
<keyword evidence="2" id="KW-0808">Transferase</keyword>
<reference evidence="2 3" key="1">
    <citation type="submission" date="2019-10" db="EMBL/GenBank/DDBJ databases">
        <title>New genus of Silvanigrellaceae.</title>
        <authorList>
            <person name="Pitt A."/>
            <person name="Hahn M.W."/>
        </authorList>
    </citation>
    <scope>NUCLEOTIDE SEQUENCE [LARGE SCALE GENOMIC DNA]</scope>
    <source>
        <strain evidence="2 3">33A1-SZDP</strain>
    </source>
</reference>
<accession>A0A833N584</accession>
<dbReference type="SUPFAM" id="SSF53335">
    <property type="entry name" value="S-adenosyl-L-methionine-dependent methyltransferases"/>
    <property type="match status" value="1"/>
</dbReference>
<proteinExistence type="predicted"/>
<sequence>MNFQNINDIRALIFSGNFTTKINLEHIKDEKENIFYESNFCRLSLYSATHEIAHKQLTNSIETILIPINGVISLGILKENLNDLNQQELKDLILIGPSEPFTIIEPSKFIYLTKEKTPVDLIICELGELSSKISTTELIENESIHLKNKLLSLNDYYYGYERRYKKVYDEGAFLWESDSPNEILVQFLEHFPIEKLGKKLIDLGCGEGRDSLYLANKGFEVIGVDVSASALKRAREIAEEKNISLCFLERDVIYLRNLPFEGFDTAINMGCLHMISDLNHRLLHIKRVYEILKPGGYFLVAHCKSEWGKGFFSIPHWEKIGKLNPGEIINRRIKLMNNNEKFIPLEVVPYFESDENSLINEFVAVGFKVHEAYCKNTDAFGNTAVILFKKPI</sequence>
<evidence type="ECO:0000259" key="1">
    <source>
        <dbReference type="Pfam" id="PF13847"/>
    </source>
</evidence>
<evidence type="ECO:0000313" key="2">
    <source>
        <dbReference type="EMBL" id="KAB8032288.1"/>
    </source>
</evidence>
<name>A0A833N584_9BACT</name>
<dbReference type="PANTHER" id="PTHR43861">
    <property type="entry name" value="TRANS-ACONITATE 2-METHYLTRANSFERASE-RELATED"/>
    <property type="match status" value="1"/>
</dbReference>
<comment type="caution">
    <text evidence="2">The sequence shown here is derived from an EMBL/GenBank/DDBJ whole genome shotgun (WGS) entry which is preliminary data.</text>
</comment>
<evidence type="ECO:0000313" key="3">
    <source>
        <dbReference type="Proteomes" id="UP000442694"/>
    </source>
</evidence>
<dbReference type="CDD" id="cd02440">
    <property type="entry name" value="AdoMet_MTases"/>
    <property type="match status" value="1"/>
</dbReference>
<dbReference type="InterPro" id="IPR025714">
    <property type="entry name" value="Methyltranfer_dom"/>
</dbReference>
<keyword evidence="3" id="KW-1185">Reference proteome</keyword>
<organism evidence="2 3">
    <name type="scientific">Fluviispira multicolorata</name>
    <dbReference type="NCBI Taxonomy" id="2654512"/>
    <lineage>
        <taxon>Bacteria</taxon>
        <taxon>Pseudomonadati</taxon>
        <taxon>Bdellovibrionota</taxon>
        <taxon>Oligoflexia</taxon>
        <taxon>Silvanigrellales</taxon>
        <taxon>Silvanigrellaceae</taxon>
        <taxon>Fluviispira</taxon>
    </lineage>
</organism>
<gene>
    <name evidence="2" type="ORF">GCL57_05265</name>
</gene>
<keyword evidence="2" id="KW-0489">Methyltransferase</keyword>
<dbReference type="GO" id="GO:0032259">
    <property type="term" value="P:methylation"/>
    <property type="evidence" value="ECO:0007669"/>
    <property type="project" value="UniProtKB-KW"/>
</dbReference>
<dbReference type="AlphaFoldDB" id="A0A833N584"/>
<protein>
    <submittedName>
        <fullName evidence="2">Methyltransferase domain-containing protein</fullName>
    </submittedName>
</protein>
<dbReference type="GO" id="GO:0008168">
    <property type="term" value="F:methyltransferase activity"/>
    <property type="evidence" value="ECO:0007669"/>
    <property type="project" value="UniProtKB-KW"/>
</dbReference>
<dbReference type="Proteomes" id="UP000442694">
    <property type="component" value="Unassembled WGS sequence"/>
</dbReference>
<dbReference type="EMBL" id="WFLN01000005">
    <property type="protein sequence ID" value="KAB8032288.1"/>
    <property type="molecule type" value="Genomic_DNA"/>
</dbReference>
<dbReference type="InterPro" id="IPR029063">
    <property type="entry name" value="SAM-dependent_MTases_sf"/>
</dbReference>